<dbReference type="Proteomes" id="UP000024635">
    <property type="component" value="Unassembled WGS sequence"/>
</dbReference>
<keyword evidence="2" id="KW-1185">Reference proteome</keyword>
<comment type="caution">
    <text evidence="1">The sequence shown here is derived from an EMBL/GenBank/DDBJ whole genome shotgun (WGS) entry which is preliminary data.</text>
</comment>
<dbReference type="EMBL" id="JARK01001340">
    <property type="protein sequence ID" value="EYC31327.1"/>
    <property type="molecule type" value="Genomic_DNA"/>
</dbReference>
<evidence type="ECO:0000313" key="2">
    <source>
        <dbReference type="Proteomes" id="UP000024635"/>
    </source>
</evidence>
<proteinExistence type="predicted"/>
<accession>A0A016VWB0</accession>
<organism evidence="1 2">
    <name type="scientific">Ancylostoma ceylanicum</name>
    <dbReference type="NCBI Taxonomy" id="53326"/>
    <lineage>
        <taxon>Eukaryota</taxon>
        <taxon>Metazoa</taxon>
        <taxon>Ecdysozoa</taxon>
        <taxon>Nematoda</taxon>
        <taxon>Chromadorea</taxon>
        <taxon>Rhabditida</taxon>
        <taxon>Rhabditina</taxon>
        <taxon>Rhabditomorpha</taxon>
        <taxon>Strongyloidea</taxon>
        <taxon>Ancylostomatidae</taxon>
        <taxon>Ancylostomatinae</taxon>
        <taxon>Ancylostoma</taxon>
    </lineage>
</organism>
<evidence type="ECO:0000313" key="1">
    <source>
        <dbReference type="EMBL" id="EYC31327.1"/>
    </source>
</evidence>
<reference evidence="2" key="1">
    <citation type="journal article" date="2015" name="Nat. Genet.">
        <title>The genome and transcriptome of the zoonotic hookworm Ancylostoma ceylanicum identify infection-specific gene families.</title>
        <authorList>
            <person name="Schwarz E.M."/>
            <person name="Hu Y."/>
            <person name="Antoshechkin I."/>
            <person name="Miller M.M."/>
            <person name="Sternberg P.W."/>
            <person name="Aroian R.V."/>
        </authorList>
    </citation>
    <scope>NUCLEOTIDE SEQUENCE</scope>
    <source>
        <strain evidence="2">HY135</strain>
    </source>
</reference>
<gene>
    <name evidence="1" type="primary">Acey_s0004.g2098</name>
    <name evidence="1" type="ORF">Y032_0004g2098</name>
</gene>
<dbReference type="AlphaFoldDB" id="A0A016VWB0"/>
<name>A0A016VWB0_9BILA</name>
<protein>
    <submittedName>
        <fullName evidence="1">Uncharacterized protein</fullName>
    </submittedName>
</protein>
<sequence length="97" mass="10863">MTNRASASPQPCEHSAVTVRALFNDCTTSSDGKRSDGHCGALGRSLQSARTFPCLRPYHPRWREALRRSLQSAPTVRVSELAHHRLVHEVEQVLIFL</sequence>